<evidence type="ECO:0000313" key="4">
    <source>
        <dbReference type="Proteomes" id="UP000176409"/>
    </source>
</evidence>
<dbReference type="EC" id="3.5.1.88" evidence="2"/>
<comment type="cofactor">
    <cofactor evidence="2">
        <name>Fe(2+)</name>
        <dbReference type="ChEBI" id="CHEBI:29033"/>
    </cofactor>
    <text evidence="2">Binds 1 Fe(2+) ion.</text>
</comment>
<dbReference type="NCBIfam" id="NF001159">
    <property type="entry name" value="PRK00150.1-3"/>
    <property type="match status" value="1"/>
</dbReference>
<reference evidence="3 4" key="1">
    <citation type="journal article" date="2016" name="Nat. Commun.">
        <title>Thousands of microbial genomes shed light on interconnected biogeochemical processes in an aquifer system.</title>
        <authorList>
            <person name="Anantharaman K."/>
            <person name="Brown C.T."/>
            <person name="Hug L.A."/>
            <person name="Sharon I."/>
            <person name="Castelle C.J."/>
            <person name="Probst A.J."/>
            <person name="Thomas B.C."/>
            <person name="Singh A."/>
            <person name="Wilkins M.J."/>
            <person name="Karaoz U."/>
            <person name="Brodie E.L."/>
            <person name="Williams K.H."/>
            <person name="Hubbard S.S."/>
            <person name="Banfield J.F."/>
        </authorList>
    </citation>
    <scope>NUCLEOTIDE SEQUENCE [LARGE SCALE GENOMIC DNA]</scope>
</reference>
<dbReference type="PANTHER" id="PTHR10458:SF22">
    <property type="entry name" value="PEPTIDE DEFORMYLASE"/>
    <property type="match status" value="1"/>
</dbReference>
<name>A0A1F6AXD0_9BACT</name>
<gene>
    <name evidence="2" type="primary">def</name>
    <name evidence="3" type="ORF">A2973_02335</name>
</gene>
<dbReference type="InterPro" id="IPR036821">
    <property type="entry name" value="Peptide_deformylase_sf"/>
</dbReference>
<dbReference type="CDD" id="cd00487">
    <property type="entry name" value="Pep_deformylase"/>
    <property type="match status" value="1"/>
</dbReference>
<feature type="binding site" evidence="2">
    <location>
        <position position="142"/>
    </location>
    <ligand>
        <name>Fe cation</name>
        <dbReference type="ChEBI" id="CHEBI:24875"/>
    </ligand>
</feature>
<dbReference type="PANTHER" id="PTHR10458">
    <property type="entry name" value="PEPTIDE DEFORMYLASE"/>
    <property type="match status" value="1"/>
</dbReference>
<dbReference type="PIRSF" id="PIRSF004749">
    <property type="entry name" value="Pep_def"/>
    <property type="match status" value="1"/>
</dbReference>
<comment type="catalytic activity">
    <reaction evidence="2">
        <text>N-terminal N-formyl-L-methionyl-[peptide] + H2O = N-terminal L-methionyl-[peptide] + formate</text>
        <dbReference type="Rhea" id="RHEA:24420"/>
        <dbReference type="Rhea" id="RHEA-COMP:10639"/>
        <dbReference type="Rhea" id="RHEA-COMP:10640"/>
        <dbReference type="ChEBI" id="CHEBI:15377"/>
        <dbReference type="ChEBI" id="CHEBI:15740"/>
        <dbReference type="ChEBI" id="CHEBI:49298"/>
        <dbReference type="ChEBI" id="CHEBI:64731"/>
        <dbReference type="EC" id="3.5.1.88"/>
    </reaction>
</comment>
<feature type="active site" evidence="2">
    <location>
        <position position="143"/>
    </location>
</feature>
<dbReference type="AlphaFoldDB" id="A0A1F6AXD0"/>
<dbReference type="GO" id="GO:0046872">
    <property type="term" value="F:metal ion binding"/>
    <property type="evidence" value="ECO:0007669"/>
    <property type="project" value="UniProtKB-KW"/>
</dbReference>
<protein>
    <recommendedName>
        <fullName evidence="2">Peptide deformylase</fullName>
        <shortName evidence="2">PDF</shortName>
        <ecNumber evidence="2">3.5.1.88</ecNumber>
    </recommendedName>
    <alternativeName>
        <fullName evidence="2">Polypeptide deformylase</fullName>
    </alternativeName>
</protein>
<accession>A0A1F6AXD0</accession>
<dbReference type="HAMAP" id="MF_00163">
    <property type="entry name" value="Pep_deformylase"/>
    <property type="match status" value="1"/>
</dbReference>
<dbReference type="InterPro" id="IPR023635">
    <property type="entry name" value="Peptide_deformylase"/>
</dbReference>
<dbReference type="Gene3D" id="3.90.45.10">
    <property type="entry name" value="Peptide deformylase"/>
    <property type="match status" value="1"/>
</dbReference>
<dbReference type="PRINTS" id="PR01576">
    <property type="entry name" value="PDEFORMYLASE"/>
</dbReference>
<evidence type="ECO:0000256" key="2">
    <source>
        <dbReference type="HAMAP-Rule" id="MF_00163"/>
    </source>
</evidence>
<evidence type="ECO:0000313" key="3">
    <source>
        <dbReference type="EMBL" id="OGG29341.1"/>
    </source>
</evidence>
<keyword evidence="2" id="KW-0408">Iron</keyword>
<dbReference type="SUPFAM" id="SSF56420">
    <property type="entry name" value="Peptide deformylase"/>
    <property type="match status" value="1"/>
</dbReference>
<evidence type="ECO:0000256" key="1">
    <source>
        <dbReference type="ARBA" id="ARBA00010759"/>
    </source>
</evidence>
<dbReference type="Proteomes" id="UP000176409">
    <property type="component" value="Unassembled WGS sequence"/>
</dbReference>
<keyword evidence="2" id="KW-0378">Hydrolase</keyword>
<dbReference type="GO" id="GO:0042586">
    <property type="term" value="F:peptide deformylase activity"/>
    <property type="evidence" value="ECO:0007669"/>
    <property type="project" value="UniProtKB-UniRule"/>
</dbReference>
<keyword evidence="2" id="KW-0648">Protein biosynthesis</keyword>
<comment type="similarity">
    <text evidence="1 2">Belongs to the polypeptide deformylase family.</text>
</comment>
<dbReference type="NCBIfam" id="TIGR00079">
    <property type="entry name" value="pept_deformyl"/>
    <property type="match status" value="1"/>
</dbReference>
<dbReference type="EMBL" id="MFJZ01000048">
    <property type="protein sequence ID" value="OGG29341.1"/>
    <property type="molecule type" value="Genomic_DNA"/>
</dbReference>
<comment type="function">
    <text evidence="2">Removes the formyl group from the N-terminal Met of newly synthesized proteins. Requires at least a dipeptide for an efficient rate of reaction. N-terminal L-methionine is a prerequisite for activity but the enzyme has broad specificity at other positions.</text>
</comment>
<keyword evidence="2" id="KW-0479">Metal-binding</keyword>
<dbReference type="Pfam" id="PF01327">
    <property type="entry name" value="Pep_deformylase"/>
    <property type="match status" value="1"/>
</dbReference>
<comment type="caution">
    <text evidence="3">The sequence shown here is derived from an EMBL/GenBank/DDBJ whole genome shotgun (WGS) entry which is preliminary data.</text>
</comment>
<proteinExistence type="inferred from homology"/>
<feature type="binding site" evidence="2">
    <location>
        <position position="146"/>
    </location>
    <ligand>
        <name>Fe cation</name>
        <dbReference type="ChEBI" id="CHEBI:24875"/>
    </ligand>
</feature>
<dbReference type="GO" id="GO:0006412">
    <property type="term" value="P:translation"/>
    <property type="evidence" value="ECO:0007669"/>
    <property type="project" value="UniProtKB-UniRule"/>
</dbReference>
<dbReference type="STRING" id="1798396.A2973_02335"/>
<feature type="binding site" evidence="2">
    <location>
        <position position="100"/>
    </location>
    <ligand>
        <name>Fe cation</name>
        <dbReference type="ChEBI" id="CHEBI:24875"/>
    </ligand>
</feature>
<organism evidence="3 4">
    <name type="scientific">Candidatus Gottesmanbacteria bacterium RIFCSPLOWO2_01_FULL_49_10</name>
    <dbReference type="NCBI Taxonomy" id="1798396"/>
    <lineage>
        <taxon>Bacteria</taxon>
        <taxon>Candidatus Gottesmaniibacteriota</taxon>
    </lineage>
</organism>
<sequence length="182" mass="20766">MKKAIVHVPDKVLTTPAKPVTSFDGRLTKLVGQMKTTLLSTRNPKGVGLAAVQIGEPWRVFITKPWDKSEIRVFVNPEIVSRSKKETDGVPERDNRFEGCLSIPKIWGVVHRARMVKLRFQDETGKTHEESFTGFLATIIQHETDHTNGILYTQRVLEQKEKLYQSTKDKDDKEVLEEIPLT</sequence>